<feature type="compositionally biased region" description="Polar residues" evidence="1">
    <location>
        <begin position="25"/>
        <end position="40"/>
    </location>
</feature>
<evidence type="ECO:0000313" key="3">
    <source>
        <dbReference type="EMBL" id="OFI05543.1"/>
    </source>
</evidence>
<keyword evidence="4" id="KW-1185">Reference proteome</keyword>
<dbReference type="AlphaFoldDB" id="A0A1E8EXM1"/>
<proteinExistence type="predicted"/>
<dbReference type="EMBL" id="LZFO01000024">
    <property type="protein sequence ID" value="OFI05543.1"/>
    <property type="molecule type" value="Genomic_DNA"/>
</dbReference>
<name>A0A1E8EXM1_9CLOT</name>
<evidence type="ECO:0000313" key="4">
    <source>
        <dbReference type="Proteomes" id="UP000175744"/>
    </source>
</evidence>
<dbReference type="Pfam" id="PF13308">
    <property type="entry name" value="YARHG"/>
    <property type="match status" value="1"/>
</dbReference>
<dbReference type="SMART" id="SM01324">
    <property type="entry name" value="YARHG"/>
    <property type="match status" value="1"/>
</dbReference>
<protein>
    <recommendedName>
        <fullName evidence="2">YARHG domain-containing protein</fullName>
    </recommendedName>
</protein>
<feature type="domain" description="YARHG" evidence="2">
    <location>
        <begin position="31"/>
        <end position="112"/>
    </location>
</feature>
<sequence>MKKFNSTKIENNNINVSKVPKSNKGENISSQEDTSSNIKPTDSELKSLSKETLSLARNEIFARHGYIFQTEPYKSYFNSKTWYKLDASFKGTDEELNETEKYNVKLILKYENNK</sequence>
<organism evidence="3 4">
    <name type="scientific">Clostridium acetireducens DSM 10703</name>
    <dbReference type="NCBI Taxonomy" id="1121290"/>
    <lineage>
        <taxon>Bacteria</taxon>
        <taxon>Bacillati</taxon>
        <taxon>Bacillota</taxon>
        <taxon>Clostridia</taxon>
        <taxon>Eubacteriales</taxon>
        <taxon>Clostridiaceae</taxon>
        <taxon>Clostridium</taxon>
    </lineage>
</organism>
<dbReference type="Gene3D" id="1.20.58.1690">
    <property type="match status" value="1"/>
</dbReference>
<gene>
    <name evidence="3" type="ORF">CLOACE_16260</name>
</gene>
<feature type="compositionally biased region" description="Polar residues" evidence="1">
    <location>
        <begin position="1"/>
        <end position="16"/>
    </location>
</feature>
<dbReference type="InterPro" id="IPR025582">
    <property type="entry name" value="YARHG_dom"/>
</dbReference>
<feature type="region of interest" description="Disordered" evidence="1">
    <location>
        <begin position="1"/>
        <end position="43"/>
    </location>
</feature>
<reference evidence="3 4" key="1">
    <citation type="submission" date="2016-06" db="EMBL/GenBank/DDBJ databases">
        <title>Genome sequence of Clostridium acetireducens DSM 10703.</title>
        <authorList>
            <person name="Poehlein A."/>
            <person name="Fluechter S."/>
            <person name="Duerre P."/>
            <person name="Daniel R."/>
        </authorList>
    </citation>
    <scope>NUCLEOTIDE SEQUENCE [LARGE SCALE GENOMIC DNA]</scope>
    <source>
        <strain evidence="3 4">DSM 10703</strain>
    </source>
</reference>
<evidence type="ECO:0000256" key="1">
    <source>
        <dbReference type="SAM" id="MobiDB-lite"/>
    </source>
</evidence>
<dbReference type="Proteomes" id="UP000175744">
    <property type="component" value="Unassembled WGS sequence"/>
</dbReference>
<dbReference type="OrthoDB" id="517663at2"/>
<dbReference type="STRING" id="1121290.CLAOCE_16260"/>
<evidence type="ECO:0000259" key="2">
    <source>
        <dbReference type="SMART" id="SM01324"/>
    </source>
</evidence>
<dbReference type="RefSeq" id="WP_070110597.1">
    <property type="nucleotide sequence ID" value="NZ_LZFO01000024.1"/>
</dbReference>
<accession>A0A1E8EXM1</accession>
<dbReference type="InterPro" id="IPR038434">
    <property type="entry name" value="YARHG_sf"/>
</dbReference>
<comment type="caution">
    <text evidence="3">The sequence shown here is derived from an EMBL/GenBank/DDBJ whole genome shotgun (WGS) entry which is preliminary data.</text>
</comment>